<dbReference type="SUPFAM" id="SSF52172">
    <property type="entry name" value="CheY-like"/>
    <property type="match status" value="1"/>
</dbReference>
<dbReference type="InterPro" id="IPR011006">
    <property type="entry name" value="CheY-like_superfamily"/>
</dbReference>
<dbReference type="Proteomes" id="UP000009374">
    <property type="component" value="Unassembled WGS sequence"/>
</dbReference>
<dbReference type="CDD" id="cd00156">
    <property type="entry name" value="REC"/>
    <property type="match status" value="1"/>
</dbReference>
<dbReference type="AlphaFoldDB" id="C6HXT4"/>
<dbReference type="PANTHER" id="PTHR44591:SF3">
    <property type="entry name" value="RESPONSE REGULATORY DOMAIN-CONTAINING PROTEIN"/>
    <property type="match status" value="1"/>
</dbReference>
<dbReference type="EMBL" id="GG693875">
    <property type="protein sequence ID" value="EES52546.1"/>
    <property type="molecule type" value="Genomic_DNA"/>
</dbReference>
<dbReference type="InterPro" id="IPR001789">
    <property type="entry name" value="Sig_transdc_resp-reg_receiver"/>
</dbReference>
<gene>
    <name evidence="4" type="ORF">UBAL3_93200047</name>
</gene>
<dbReference type="PANTHER" id="PTHR44591">
    <property type="entry name" value="STRESS RESPONSE REGULATOR PROTEIN 1"/>
    <property type="match status" value="1"/>
</dbReference>
<feature type="domain" description="Response regulatory" evidence="3">
    <location>
        <begin position="23"/>
        <end position="137"/>
    </location>
</feature>
<proteinExistence type="predicted"/>
<evidence type="ECO:0000256" key="1">
    <source>
        <dbReference type="ARBA" id="ARBA00022553"/>
    </source>
</evidence>
<accession>C6HXT4</accession>
<protein>
    <submittedName>
        <fullName evidence="4">Response regulator receiver protein</fullName>
    </submittedName>
</protein>
<evidence type="ECO:0000313" key="4">
    <source>
        <dbReference type="EMBL" id="EES52546.1"/>
    </source>
</evidence>
<evidence type="ECO:0000313" key="5">
    <source>
        <dbReference type="Proteomes" id="UP000009374"/>
    </source>
</evidence>
<organism evidence="4 5">
    <name type="scientific">Leptospirillum ferrodiazotrophum</name>
    <dbReference type="NCBI Taxonomy" id="412449"/>
    <lineage>
        <taxon>Bacteria</taxon>
        <taxon>Pseudomonadati</taxon>
        <taxon>Nitrospirota</taxon>
        <taxon>Nitrospiria</taxon>
        <taxon>Nitrospirales</taxon>
        <taxon>Nitrospiraceae</taxon>
        <taxon>Leptospirillum</taxon>
    </lineage>
</organism>
<keyword evidence="5" id="KW-1185">Reference proteome</keyword>
<evidence type="ECO:0000256" key="2">
    <source>
        <dbReference type="PROSITE-ProRule" id="PRU00169"/>
    </source>
</evidence>
<dbReference type="PROSITE" id="PS50110">
    <property type="entry name" value="RESPONSE_REGULATORY"/>
    <property type="match status" value="1"/>
</dbReference>
<feature type="modified residue" description="4-aspartylphosphate" evidence="2">
    <location>
        <position position="72"/>
    </location>
</feature>
<evidence type="ECO:0000259" key="3">
    <source>
        <dbReference type="PROSITE" id="PS50110"/>
    </source>
</evidence>
<keyword evidence="1 2" id="KW-0597">Phosphoprotein</keyword>
<dbReference type="GO" id="GO:0000160">
    <property type="term" value="P:phosphorelay signal transduction system"/>
    <property type="evidence" value="ECO:0007669"/>
    <property type="project" value="InterPro"/>
</dbReference>
<reference evidence="4 5" key="1">
    <citation type="journal article" date="2009" name="Appl. Environ. Microbiol.">
        <title>Community genomic and proteomic analyses of chemoautotrophic iron-oxidizing "Leptospirillum rubarum" (Group II) and "Leptospirillum ferrodiazotrophum" (Group III) bacteria in acid mine drainage biofilms.</title>
        <authorList>
            <person name="Goltsman D.S."/>
            <person name="Denef V.J."/>
            <person name="Singer S.W."/>
            <person name="VerBerkmoes N.C."/>
            <person name="Lefsrud M."/>
            <person name="Mueller R.S."/>
            <person name="Dick G.J."/>
            <person name="Sun C.L."/>
            <person name="Wheeler K.E."/>
            <person name="Zemla A."/>
            <person name="Baker B.J."/>
            <person name="Hauser L."/>
            <person name="Land M."/>
            <person name="Shah M.B."/>
            <person name="Thelen M.P."/>
            <person name="Hettich R.L."/>
            <person name="Banfield J.F."/>
        </authorList>
    </citation>
    <scope>NUCLEOTIDE SEQUENCE [LARGE SCALE GENOMIC DNA]</scope>
</reference>
<dbReference type="SMART" id="SM00448">
    <property type="entry name" value="REC"/>
    <property type="match status" value="1"/>
</dbReference>
<dbReference type="Pfam" id="PF00072">
    <property type="entry name" value="Response_reg"/>
    <property type="match status" value="1"/>
</dbReference>
<dbReference type="Gene3D" id="3.40.50.2300">
    <property type="match status" value="1"/>
</dbReference>
<sequence>MTSKADRKPTMRLVSEALPEKRSILVVEDDDVALDLLAEILRRHHFQVWTASSVAAALEFLEERPVDLVLSDIRMPERGGMDLLKQIRESQSRIPVVLLSAFGDEHLWVEALSAGAVDLIPKPFKKQEIIDVINKTLAG</sequence>
<dbReference type="InterPro" id="IPR050595">
    <property type="entry name" value="Bact_response_regulator"/>
</dbReference>
<name>C6HXT4_9BACT</name>